<dbReference type="Proteomes" id="UP000320762">
    <property type="component" value="Unassembled WGS sequence"/>
</dbReference>
<dbReference type="EMBL" id="VDMD01000019">
    <property type="protein sequence ID" value="TRM61008.1"/>
    <property type="molecule type" value="Genomic_DNA"/>
</dbReference>
<evidence type="ECO:0000313" key="2">
    <source>
        <dbReference type="Proteomes" id="UP000320762"/>
    </source>
</evidence>
<accession>A0A550C874</accession>
<dbReference type="AlphaFoldDB" id="A0A550C874"/>
<gene>
    <name evidence="1" type="ORF">BD626DRAFT_503509</name>
</gene>
<proteinExistence type="predicted"/>
<feature type="non-terminal residue" evidence="1">
    <location>
        <position position="1"/>
    </location>
</feature>
<protein>
    <submittedName>
        <fullName evidence="1">Uncharacterized protein</fullName>
    </submittedName>
</protein>
<sequence>PGTHLFFRYLFDCSAICSVLLPPCLLLMPVLNDIIYIDLDSRAGCATGRENVAQCAVSFPSLVICTVPTSRLVLATCLPPSRPRTYASASTHVTRSAMDSPPSLLRLAPPRRVRCFEAGQR</sequence>
<reference evidence="1 2" key="1">
    <citation type="journal article" date="2019" name="New Phytol.">
        <title>Comparative genomics reveals unique wood-decay strategies and fruiting body development in the Schizophyllaceae.</title>
        <authorList>
            <person name="Almasi E."/>
            <person name="Sahu N."/>
            <person name="Krizsan K."/>
            <person name="Balint B."/>
            <person name="Kovacs G.M."/>
            <person name="Kiss B."/>
            <person name="Cseklye J."/>
            <person name="Drula E."/>
            <person name="Henrissat B."/>
            <person name="Nagy I."/>
            <person name="Chovatia M."/>
            <person name="Adam C."/>
            <person name="LaButti K."/>
            <person name="Lipzen A."/>
            <person name="Riley R."/>
            <person name="Grigoriev I.V."/>
            <person name="Nagy L.G."/>
        </authorList>
    </citation>
    <scope>NUCLEOTIDE SEQUENCE [LARGE SCALE GENOMIC DNA]</scope>
    <source>
        <strain evidence="1 2">NL-1724</strain>
    </source>
</reference>
<comment type="caution">
    <text evidence="1">The sequence shown here is derived from an EMBL/GenBank/DDBJ whole genome shotgun (WGS) entry which is preliminary data.</text>
</comment>
<organism evidence="1 2">
    <name type="scientific">Schizophyllum amplum</name>
    <dbReference type="NCBI Taxonomy" id="97359"/>
    <lineage>
        <taxon>Eukaryota</taxon>
        <taxon>Fungi</taxon>
        <taxon>Dikarya</taxon>
        <taxon>Basidiomycota</taxon>
        <taxon>Agaricomycotina</taxon>
        <taxon>Agaricomycetes</taxon>
        <taxon>Agaricomycetidae</taxon>
        <taxon>Agaricales</taxon>
        <taxon>Schizophyllaceae</taxon>
        <taxon>Schizophyllum</taxon>
    </lineage>
</organism>
<evidence type="ECO:0000313" key="1">
    <source>
        <dbReference type="EMBL" id="TRM61008.1"/>
    </source>
</evidence>
<name>A0A550C874_9AGAR</name>
<keyword evidence="2" id="KW-1185">Reference proteome</keyword>